<protein>
    <submittedName>
        <fullName evidence="1">Uncharacterized protein</fullName>
    </submittedName>
</protein>
<name>A0A397SHE0_9GLOM</name>
<accession>A0A397SHE0</accession>
<gene>
    <name evidence="1" type="ORF">C1645_742578</name>
</gene>
<evidence type="ECO:0000313" key="1">
    <source>
        <dbReference type="EMBL" id="RIA84126.1"/>
    </source>
</evidence>
<dbReference type="EMBL" id="QKYT01000516">
    <property type="protein sequence ID" value="RIA84126.1"/>
    <property type="molecule type" value="Genomic_DNA"/>
</dbReference>
<dbReference type="AlphaFoldDB" id="A0A397SHE0"/>
<dbReference type="Proteomes" id="UP000265703">
    <property type="component" value="Unassembled WGS sequence"/>
</dbReference>
<keyword evidence="2" id="KW-1185">Reference proteome</keyword>
<organism evidence="1 2">
    <name type="scientific">Glomus cerebriforme</name>
    <dbReference type="NCBI Taxonomy" id="658196"/>
    <lineage>
        <taxon>Eukaryota</taxon>
        <taxon>Fungi</taxon>
        <taxon>Fungi incertae sedis</taxon>
        <taxon>Mucoromycota</taxon>
        <taxon>Glomeromycotina</taxon>
        <taxon>Glomeromycetes</taxon>
        <taxon>Glomerales</taxon>
        <taxon>Glomeraceae</taxon>
        <taxon>Glomus</taxon>
    </lineage>
</organism>
<proteinExistence type="predicted"/>
<comment type="caution">
    <text evidence="1">The sequence shown here is derived from an EMBL/GenBank/DDBJ whole genome shotgun (WGS) entry which is preliminary data.</text>
</comment>
<sequence>MQEGEDSSLGLKMKIRSELYYRNRLYQKFGEFEVNCAARIDNLCCAKSLISKYEFKVNCIIYSCCAESLVSKYEFKVNCAFGEFEVNRTMRIDNSCYAKSLVSKWEFEADCAAVNWSDNTDL</sequence>
<evidence type="ECO:0000313" key="2">
    <source>
        <dbReference type="Proteomes" id="UP000265703"/>
    </source>
</evidence>
<reference evidence="1 2" key="1">
    <citation type="submission" date="2018-06" db="EMBL/GenBank/DDBJ databases">
        <title>Comparative genomics reveals the genomic features of Rhizophagus irregularis, R. cerebriforme, R. diaphanum and Gigaspora rosea, and their symbiotic lifestyle signature.</title>
        <authorList>
            <person name="Morin E."/>
            <person name="San Clemente H."/>
            <person name="Chen E.C.H."/>
            <person name="De La Providencia I."/>
            <person name="Hainaut M."/>
            <person name="Kuo A."/>
            <person name="Kohler A."/>
            <person name="Murat C."/>
            <person name="Tang N."/>
            <person name="Roy S."/>
            <person name="Loubradou J."/>
            <person name="Henrissat B."/>
            <person name="Grigoriev I.V."/>
            <person name="Corradi N."/>
            <person name="Roux C."/>
            <person name="Martin F.M."/>
        </authorList>
    </citation>
    <scope>NUCLEOTIDE SEQUENCE [LARGE SCALE GENOMIC DNA]</scope>
    <source>
        <strain evidence="1 2">DAOM 227022</strain>
    </source>
</reference>